<gene>
    <name evidence="7" type="ORF">CANTEDRAFT_97023</name>
</gene>
<evidence type="ECO:0000256" key="4">
    <source>
        <dbReference type="PIRNR" id="PIRNR017179"/>
    </source>
</evidence>
<protein>
    <submittedName>
        <fullName evidence="7">Uncharacterized protein</fullName>
    </submittedName>
</protein>
<evidence type="ECO:0000259" key="5">
    <source>
        <dbReference type="PROSITE" id="PS50304"/>
    </source>
</evidence>
<dbReference type="InterPro" id="IPR016071">
    <property type="entry name" value="Staphylococal_nuclease_OB-fold"/>
</dbReference>
<sequence length="894" mass="98911">MSQVFVAKVKNVLNGDTIVLVPSKTTQVPAPERVLTLSYVRSNDSFESREFVRQLLIGKDVKFKVEYKNPTTGREFGDVQAPIFKSLAAYLVERGIVKLKDNINEDSEFIENLRALEEKAKTKNEGLWDSSVKPIEVVAIDEAIIEKSQKNPITTIVERVISGDRVIGRIIVNKHQHVSTPLLLAGLKCPRTDDASQSKLLTTTAQQAKSFVEDKFLTTKAVLKVKIVGENQAGLPVALFEHPSGNNIHEKLLENGLAEVVDWQSTLIGSSTMSGLRKAEQTAKALGKGMYATAKPSGTSSTGALSGKISTKHLRPGLTIDGVTITRVVQADTLNIRIPSGEEITVQLASVRAPKPNDSTVTSNKQLQLAIANSAREFVRQYAAGKSATVYIDGFRNANKELGFDSRFLVSVKIGKTDLSELILENGWAGVIKHNKQTLDERSLNWDKLVEIEEEQKRLGKNGVYYKGDISKIVTVGTRIVDASENSARAKSFFGGFKQKGRIGGGYHVEFVPSTSKVRLFNPKEGLKLTLILGGLSNQKNEVSEEGLKYLNSKVLQKNIEFEVYDMDKIGGFIGNLFLNSSSLKPFQVNLLEQGYVQTHDIAVGFNSFEKDLVTAEDSAKSSKKGLWAHERVDQIAQDFSKVQLEVKPIFRDIEVTYVDSTGVIYFQNLDAAVKSKFNSFKQEFDEFHQQIPSATSVSSDLPFNLTKAPKKNEYVSIKLEDNNKYYRGKVLGYNKATGLYEVKHIDYGNVDEVPLSSLRALPLFYSVGAIPAFSNSCKLQYVELAPSKPVDYLTESLNLLDELTFEKKLVISGLPSKTTGVDYDVILYDSEASLKDPTHTLNKQMVKKGLAIVDEKQKSTNEIFAQLKAAQTAAINAHKGCWEYGEVAFEEED</sequence>
<dbReference type="GO" id="GO:0003723">
    <property type="term" value="F:RNA binding"/>
    <property type="evidence" value="ECO:0007669"/>
    <property type="project" value="UniProtKB-UniRule"/>
</dbReference>
<dbReference type="eggNOG" id="KOG2039">
    <property type="taxonomic scope" value="Eukaryota"/>
</dbReference>
<dbReference type="Pfam" id="PF00565">
    <property type="entry name" value="SNase"/>
    <property type="match status" value="4"/>
</dbReference>
<dbReference type="PANTHER" id="PTHR12302">
    <property type="entry name" value="EBNA2 BINDING PROTEIN P100"/>
    <property type="match status" value="1"/>
</dbReference>
<evidence type="ECO:0000259" key="6">
    <source>
        <dbReference type="PROSITE" id="PS50830"/>
    </source>
</evidence>
<evidence type="ECO:0000256" key="2">
    <source>
        <dbReference type="ARBA" id="ARBA00022490"/>
    </source>
</evidence>
<dbReference type="GO" id="GO:0005634">
    <property type="term" value="C:nucleus"/>
    <property type="evidence" value="ECO:0007669"/>
    <property type="project" value="TreeGrafter"/>
</dbReference>
<dbReference type="GeneID" id="18250649"/>
<dbReference type="SUPFAM" id="SSF50199">
    <property type="entry name" value="Staphylococcal nuclease"/>
    <property type="match status" value="5"/>
</dbReference>
<keyword evidence="3" id="KW-0677">Repeat</keyword>
<keyword evidence="8" id="KW-1185">Reference proteome</keyword>
<dbReference type="SMART" id="SM00333">
    <property type="entry name" value="TUDOR"/>
    <property type="match status" value="1"/>
</dbReference>
<dbReference type="Gene3D" id="2.30.30.140">
    <property type="match status" value="1"/>
</dbReference>
<dbReference type="PROSITE" id="PS50830">
    <property type="entry name" value="TNASE_3"/>
    <property type="match status" value="3"/>
</dbReference>
<dbReference type="InterPro" id="IPR002999">
    <property type="entry name" value="Tudor"/>
</dbReference>
<evidence type="ECO:0000313" key="8">
    <source>
        <dbReference type="Proteomes" id="UP000000707"/>
    </source>
</evidence>
<dbReference type="PIRSF" id="PIRSF017179">
    <property type="entry name" value="RISC-Tudor-SN"/>
    <property type="match status" value="1"/>
</dbReference>
<evidence type="ECO:0000256" key="3">
    <source>
        <dbReference type="ARBA" id="ARBA00022737"/>
    </source>
</evidence>
<dbReference type="GO" id="GO:0004518">
    <property type="term" value="F:nuclease activity"/>
    <property type="evidence" value="ECO:0007669"/>
    <property type="project" value="TreeGrafter"/>
</dbReference>
<dbReference type="KEGG" id="cten:18250649"/>
<organism evidence="8">
    <name type="scientific">Candida tenuis (strain ATCC 10573 / BCRC 21748 / CBS 615 / JCM 9827 / NBRC 10315 / NRRL Y-1498 / VKM Y-70)</name>
    <name type="common">Yeast</name>
    <name type="synonym">Yamadazyma tenuis</name>
    <dbReference type="NCBI Taxonomy" id="590646"/>
    <lineage>
        <taxon>Eukaryota</taxon>
        <taxon>Fungi</taxon>
        <taxon>Dikarya</taxon>
        <taxon>Ascomycota</taxon>
        <taxon>Saccharomycotina</taxon>
        <taxon>Pichiomycetes</taxon>
        <taxon>Debaryomycetaceae</taxon>
        <taxon>Yamadazyma</taxon>
    </lineage>
</organism>
<dbReference type="STRING" id="590646.G3AYX3"/>
<dbReference type="InterPro" id="IPR035437">
    <property type="entry name" value="SNase_OB-fold_sf"/>
</dbReference>
<dbReference type="GO" id="GO:0006402">
    <property type="term" value="P:mRNA catabolic process"/>
    <property type="evidence" value="ECO:0007669"/>
    <property type="project" value="UniProtKB-UniRule"/>
</dbReference>
<feature type="domain" description="TNase-like" evidence="6">
    <location>
        <begin position="151"/>
        <end position="293"/>
    </location>
</feature>
<comment type="subcellular location">
    <subcellularLocation>
        <location evidence="1 4">Cytoplasm</location>
    </subcellularLocation>
</comment>
<feature type="domain" description="TNase-like" evidence="6">
    <location>
        <begin position="3"/>
        <end position="130"/>
    </location>
</feature>
<reference evidence="7 8" key="1">
    <citation type="journal article" date="2011" name="Proc. Natl. Acad. Sci. U.S.A.">
        <title>Comparative genomics of xylose-fermenting fungi for enhanced biofuel production.</title>
        <authorList>
            <person name="Wohlbach D.J."/>
            <person name="Kuo A."/>
            <person name="Sato T.K."/>
            <person name="Potts K.M."/>
            <person name="Salamov A.A."/>
            <person name="LaButti K.M."/>
            <person name="Sun H."/>
            <person name="Clum A."/>
            <person name="Pangilinan J.L."/>
            <person name="Lindquist E.A."/>
            <person name="Lucas S."/>
            <person name="Lapidus A."/>
            <person name="Jin M."/>
            <person name="Gunawan C."/>
            <person name="Balan V."/>
            <person name="Dale B.E."/>
            <person name="Jeffries T.W."/>
            <person name="Zinkel R."/>
            <person name="Barry K.W."/>
            <person name="Grigoriev I.V."/>
            <person name="Gasch A.P."/>
        </authorList>
    </citation>
    <scope>NUCLEOTIDE SEQUENCE [LARGE SCALE GENOMIC DNA]</scope>
    <source>
        <strain evidence="8">ATCC 10573 / BCRC 21748 / CBS 615 / JCM 9827 / NBRC 10315 / NRRL Y-1498 / VKM Y-70</strain>
    </source>
</reference>
<dbReference type="Proteomes" id="UP000000707">
    <property type="component" value="Unassembled WGS sequence"/>
</dbReference>
<dbReference type="RefSeq" id="XP_006684526.1">
    <property type="nucleotide sequence ID" value="XM_006684463.1"/>
</dbReference>
<dbReference type="InterPro" id="IPR016685">
    <property type="entry name" value="Silence_cplx_Nase-comp_TudorSN"/>
</dbReference>
<dbReference type="HOGENOM" id="CLU_005966_2_0_1"/>
<dbReference type="PANTHER" id="PTHR12302:SF2">
    <property type="entry name" value="STAPHYLOCOCCAL NUCLEASE DOMAIN-CONTAINING PROTEIN 1"/>
    <property type="match status" value="1"/>
</dbReference>
<evidence type="ECO:0000256" key="1">
    <source>
        <dbReference type="ARBA" id="ARBA00004496"/>
    </source>
</evidence>
<keyword evidence="2 4" id="KW-0963">Cytoplasm</keyword>
<dbReference type="SUPFAM" id="SSF63748">
    <property type="entry name" value="Tudor/PWWP/MBT"/>
    <property type="match status" value="1"/>
</dbReference>
<feature type="domain" description="Tudor" evidence="5">
    <location>
        <begin position="709"/>
        <end position="769"/>
    </location>
</feature>
<dbReference type="EMBL" id="GL996512">
    <property type="protein sequence ID" value="EGV65952.1"/>
    <property type="molecule type" value="Genomic_DNA"/>
</dbReference>
<name>G3AYX3_CANTC</name>
<dbReference type="SMART" id="SM00318">
    <property type="entry name" value="SNc"/>
    <property type="match status" value="4"/>
</dbReference>
<dbReference type="Pfam" id="PF00567">
    <property type="entry name" value="TUDOR"/>
    <property type="match status" value="1"/>
</dbReference>
<dbReference type="AlphaFoldDB" id="G3AYX3"/>
<proteinExistence type="predicted"/>
<dbReference type="PROSITE" id="PS50304">
    <property type="entry name" value="TUDOR"/>
    <property type="match status" value="1"/>
</dbReference>
<feature type="domain" description="TNase-like" evidence="6">
    <location>
        <begin position="325"/>
        <end position="630"/>
    </location>
</feature>
<dbReference type="GO" id="GO:0031047">
    <property type="term" value="P:regulatory ncRNA-mediated gene silencing"/>
    <property type="evidence" value="ECO:0007669"/>
    <property type="project" value="UniProtKB-UniRule"/>
</dbReference>
<dbReference type="OrthoDB" id="10023235at2759"/>
<dbReference type="Gene3D" id="2.40.50.90">
    <property type="match status" value="5"/>
</dbReference>
<evidence type="ECO:0000313" key="7">
    <source>
        <dbReference type="EMBL" id="EGV65952.1"/>
    </source>
</evidence>
<dbReference type="GO" id="GO:0031332">
    <property type="term" value="C:RNAi effector complex"/>
    <property type="evidence" value="ECO:0007669"/>
    <property type="project" value="InterPro"/>
</dbReference>
<dbReference type="GO" id="GO:0005829">
    <property type="term" value="C:cytosol"/>
    <property type="evidence" value="ECO:0007669"/>
    <property type="project" value="UniProtKB-UniRule"/>
</dbReference>
<accession>G3AYX3</accession>